<sequence length="86" mass="9391">MSLSDQDLKELTIDHELDGVGEVCPHTLNIALDGLKKADSGQIVVEVTDHSIATKTIPAAVKMNKLADHLGTVKDKGNYYIYLKKN</sequence>
<dbReference type="RefSeq" id="WP_069365723.1">
    <property type="nucleotide sequence ID" value="NZ_CP012502.1"/>
</dbReference>
<dbReference type="PATRIC" id="fig|632773.3.peg.2543"/>
<dbReference type="Pfam" id="PF01206">
    <property type="entry name" value="TusA"/>
    <property type="match status" value="1"/>
</dbReference>
<name>A0A1D7QXP2_9BACI</name>
<dbReference type="AlphaFoldDB" id="A0A1D7QXP2"/>
<gene>
    <name evidence="2" type="ORF">BBEV_2435</name>
</gene>
<keyword evidence="3" id="KW-1185">Reference proteome</keyword>
<reference evidence="2 3" key="1">
    <citation type="submission" date="2015-08" db="EMBL/GenBank/DDBJ databases">
        <title>The complete genome sequence of Bacillus beveridgei MLTeJB.</title>
        <authorList>
            <person name="Hanson T.E."/>
            <person name="Mesa C."/>
            <person name="Basesman S.M."/>
            <person name="Oremland R.S."/>
        </authorList>
    </citation>
    <scope>NUCLEOTIDE SEQUENCE [LARGE SCALE GENOMIC DNA]</scope>
    <source>
        <strain evidence="2 3">MLTeJB</strain>
    </source>
</reference>
<dbReference type="OrthoDB" id="2969252at2"/>
<feature type="domain" description="UPF0033" evidence="1">
    <location>
        <begin position="15"/>
        <end position="85"/>
    </location>
</feature>
<dbReference type="Proteomes" id="UP000094463">
    <property type="component" value="Chromosome"/>
</dbReference>
<evidence type="ECO:0000313" key="2">
    <source>
        <dbReference type="EMBL" id="AOM83775.1"/>
    </source>
</evidence>
<dbReference type="Gene3D" id="3.30.110.40">
    <property type="entry name" value="TusA-like domain"/>
    <property type="match status" value="1"/>
</dbReference>
<evidence type="ECO:0000313" key="3">
    <source>
        <dbReference type="Proteomes" id="UP000094463"/>
    </source>
</evidence>
<protein>
    <recommendedName>
        <fullName evidence="1">UPF0033 domain-containing protein</fullName>
    </recommendedName>
</protein>
<organism evidence="2 3">
    <name type="scientific">Salisediminibacterium beveridgei</name>
    <dbReference type="NCBI Taxonomy" id="632773"/>
    <lineage>
        <taxon>Bacteria</taxon>
        <taxon>Bacillati</taxon>
        <taxon>Bacillota</taxon>
        <taxon>Bacilli</taxon>
        <taxon>Bacillales</taxon>
        <taxon>Bacillaceae</taxon>
        <taxon>Salisediminibacterium</taxon>
    </lineage>
</organism>
<dbReference type="EMBL" id="CP012502">
    <property type="protein sequence ID" value="AOM83775.1"/>
    <property type="molecule type" value="Genomic_DNA"/>
</dbReference>
<dbReference type="InterPro" id="IPR036868">
    <property type="entry name" value="TusA-like_sf"/>
</dbReference>
<dbReference type="STRING" id="632773.BBEV_2435"/>
<evidence type="ECO:0000259" key="1">
    <source>
        <dbReference type="Pfam" id="PF01206"/>
    </source>
</evidence>
<dbReference type="KEGG" id="bbev:BBEV_2435"/>
<dbReference type="SUPFAM" id="SSF64307">
    <property type="entry name" value="SirA-like"/>
    <property type="match status" value="1"/>
</dbReference>
<dbReference type="InterPro" id="IPR001455">
    <property type="entry name" value="TusA-like"/>
</dbReference>
<proteinExistence type="predicted"/>
<accession>A0A1D7QXP2</accession>